<reference evidence="3" key="1">
    <citation type="submission" date="2017-02" db="UniProtKB">
        <authorList>
            <consortium name="WormBaseParasite"/>
        </authorList>
    </citation>
    <scope>IDENTIFICATION</scope>
</reference>
<dbReference type="SUPFAM" id="SSF117281">
    <property type="entry name" value="Kelch motif"/>
    <property type="match status" value="1"/>
</dbReference>
<protein>
    <submittedName>
        <fullName evidence="3">Kelch repeat protein</fullName>
    </submittedName>
</protein>
<evidence type="ECO:0000313" key="2">
    <source>
        <dbReference type="Proteomes" id="UP000274504"/>
    </source>
</evidence>
<gene>
    <name evidence="1" type="ORF">HDID_LOCUS5318</name>
</gene>
<dbReference type="AlphaFoldDB" id="A0A0R3SK55"/>
<evidence type="ECO:0000313" key="3">
    <source>
        <dbReference type="WBParaSite" id="HDID_0000532001-mRNA-1"/>
    </source>
</evidence>
<evidence type="ECO:0000313" key="1">
    <source>
        <dbReference type="EMBL" id="VDL57636.1"/>
    </source>
</evidence>
<dbReference type="Proteomes" id="UP000274504">
    <property type="component" value="Unassembled WGS sequence"/>
</dbReference>
<proteinExistence type="predicted"/>
<name>A0A0R3SK55_HYMDI</name>
<reference evidence="1 2" key="2">
    <citation type="submission" date="2018-11" db="EMBL/GenBank/DDBJ databases">
        <authorList>
            <consortium name="Pathogen Informatics"/>
        </authorList>
    </citation>
    <scope>NUCLEOTIDE SEQUENCE [LARGE SCALE GENOMIC DNA]</scope>
</reference>
<dbReference type="Gene3D" id="2.120.10.80">
    <property type="entry name" value="Kelch-type beta propeller"/>
    <property type="match status" value="1"/>
</dbReference>
<dbReference type="InterPro" id="IPR015915">
    <property type="entry name" value="Kelch-typ_b-propeller"/>
</dbReference>
<accession>A0A0R3SK55</accession>
<dbReference type="WBParaSite" id="HDID_0000532001-mRNA-1">
    <property type="protein sequence ID" value="HDID_0000532001-mRNA-1"/>
    <property type="gene ID" value="HDID_0000532001"/>
</dbReference>
<dbReference type="EMBL" id="UYSG01002626">
    <property type="protein sequence ID" value="VDL57636.1"/>
    <property type="molecule type" value="Genomic_DNA"/>
</dbReference>
<organism evidence="3">
    <name type="scientific">Hymenolepis diminuta</name>
    <name type="common">Rat tapeworm</name>
    <dbReference type="NCBI Taxonomy" id="6216"/>
    <lineage>
        <taxon>Eukaryota</taxon>
        <taxon>Metazoa</taxon>
        <taxon>Spiralia</taxon>
        <taxon>Lophotrochozoa</taxon>
        <taxon>Platyhelminthes</taxon>
        <taxon>Cestoda</taxon>
        <taxon>Eucestoda</taxon>
        <taxon>Cyclophyllidea</taxon>
        <taxon>Hymenolepididae</taxon>
        <taxon>Hymenolepis</taxon>
    </lineage>
</organism>
<sequence length="194" mass="22288">MIEERSRCAAVSIPGSGVLVIGGIGRNRLPLRSTELLTRLPNEGGGEGDDEWQWRHFPPMNKDHGGDPLVVYFQGRVYVVGWGENASMMEMLDVAAGSQWTFLTSFTLRQRLCIYSMARVGNKLFLKEYRNRLLDFLRHCTNYKHDPRAPQYKITQTTIPIQDPRFCIDRSMYIMGRQIRSNRLGLARIICGDY</sequence>
<dbReference type="OrthoDB" id="6282652at2759"/>